<feature type="transmembrane region" description="Helical" evidence="6">
    <location>
        <begin position="284"/>
        <end position="300"/>
    </location>
</feature>
<evidence type="ECO:0000256" key="1">
    <source>
        <dbReference type="ARBA" id="ARBA00004651"/>
    </source>
</evidence>
<dbReference type="RefSeq" id="WP_140999161.1">
    <property type="nucleotide sequence ID" value="NZ_VDCZ01000015.1"/>
</dbReference>
<evidence type="ECO:0000256" key="4">
    <source>
        <dbReference type="ARBA" id="ARBA00022989"/>
    </source>
</evidence>
<evidence type="ECO:0000313" key="9">
    <source>
        <dbReference type="EMBL" id="MVO10736.1"/>
    </source>
</evidence>
<dbReference type="Pfam" id="PF13567">
    <property type="entry name" value="DUF4131"/>
    <property type="match status" value="1"/>
</dbReference>
<dbReference type="EMBL" id="WQLW01000015">
    <property type="protein sequence ID" value="MVO10736.1"/>
    <property type="molecule type" value="Genomic_DNA"/>
</dbReference>
<protein>
    <submittedName>
        <fullName evidence="9">DUF4131 domain-containing protein</fullName>
    </submittedName>
</protein>
<dbReference type="Pfam" id="PF03772">
    <property type="entry name" value="Competence"/>
    <property type="match status" value="1"/>
</dbReference>
<dbReference type="GO" id="GO:0005886">
    <property type="term" value="C:plasma membrane"/>
    <property type="evidence" value="ECO:0007669"/>
    <property type="project" value="UniProtKB-SubCell"/>
</dbReference>
<dbReference type="InterPro" id="IPR025405">
    <property type="entry name" value="DUF4131"/>
</dbReference>
<evidence type="ECO:0000256" key="6">
    <source>
        <dbReference type="SAM" id="Phobius"/>
    </source>
</evidence>
<accession>A0A6I4IV32</accession>
<feature type="transmembrane region" description="Helical" evidence="6">
    <location>
        <begin position="57"/>
        <end position="78"/>
    </location>
</feature>
<feature type="transmembrane region" description="Helical" evidence="6">
    <location>
        <begin position="354"/>
        <end position="370"/>
    </location>
</feature>
<feature type="domain" description="ComEC/Rec2-related protein" evidence="7">
    <location>
        <begin position="230"/>
        <end position="498"/>
    </location>
</feature>
<feature type="domain" description="DUF4131" evidence="8">
    <location>
        <begin position="34"/>
        <end position="190"/>
    </location>
</feature>
<feature type="transmembrane region" description="Helical" evidence="6">
    <location>
        <begin position="382"/>
        <end position="406"/>
    </location>
</feature>
<gene>
    <name evidence="9" type="ORF">GOQ30_16310</name>
</gene>
<feature type="transmembrane region" description="Helical" evidence="6">
    <location>
        <begin position="412"/>
        <end position="437"/>
    </location>
</feature>
<evidence type="ECO:0000256" key="3">
    <source>
        <dbReference type="ARBA" id="ARBA00022692"/>
    </source>
</evidence>
<reference evidence="10" key="1">
    <citation type="submission" date="2019-05" db="EMBL/GenBank/DDBJ databases">
        <title>Flavobacterium profundi sp. nov., isolated from a deep-sea seamount.</title>
        <authorList>
            <person name="Zhang D.-C."/>
        </authorList>
    </citation>
    <scope>NUCLEOTIDE SEQUENCE [LARGE SCALE GENOMIC DNA]</scope>
    <source>
        <strain evidence="10">TP390</strain>
    </source>
</reference>
<keyword evidence="2" id="KW-1003">Cell membrane</keyword>
<evidence type="ECO:0000256" key="2">
    <source>
        <dbReference type="ARBA" id="ARBA00022475"/>
    </source>
</evidence>
<feature type="transmembrane region" description="Helical" evidence="6">
    <location>
        <begin position="444"/>
        <end position="467"/>
    </location>
</feature>
<feature type="transmembrane region" description="Helical" evidence="6">
    <location>
        <begin position="251"/>
        <end position="272"/>
    </location>
</feature>
<comment type="caution">
    <text evidence="9">The sequence shown here is derived from an EMBL/GenBank/DDBJ whole genome shotgun (WGS) entry which is preliminary data.</text>
</comment>
<dbReference type="AlphaFoldDB" id="A0A6I4IV32"/>
<keyword evidence="10" id="KW-1185">Reference proteome</keyword>
<evidence type="ECO:0000259" key="7">
    <source>
        <dbReference type="Pfam" id="PF03772"/>
    </source>
</evidence>
<keyword evidence="3 6" id="KW-0812">Transmembrane</keyword>
<proteinExistence type="predicted"/>
<dbReference type="InterPro" id="IPR004477">
    <property type="entry name" value="ComEC_N"/>
</dbReference>
<dbReference type="InterPro" id="IPR052159">
    <property type="entry name" value="Competence_DNA_uptake"/>
</dbReference>
<dbReference type="NCBIfam" id="TIGR00360">
    <property type="entry name" value="ComEC_N-term"/>
    <property type="match status" value="1"/>
</dbReference>
<keyword evidence="5 6" id="KW-0472">Membrane</keyword>
<evidence type="ECO:0000256" key="5">
    <source>
        <dbReference type="ARBA" id="ARBA00023136"/>
    </source>
</evidence>
<dbReference type="Proteomes" id="UP000431264">
    <property type="component" value="Unassembled WGS sequence"/>
</dbReference>
<dbReference type="PANTHER" id="PTHR30619:SF1">
    <property type="entry name" value="RECOMBINATION PROTEIN 2"/>
    <property type="match status" value="1"/>
</dbReference>
<keyword evidence="4 6" id="KW-1133">Transmembrane helix</keyword>
<evidence type="ECO:0000259" key="8">
    <source>
        <dbReference type="Pfam" id="PF13567"/>
    </source>
</evidence>
<name>A0A6I4IV32_9FLAO</name>
<comment type="subcellular location">
    <subcellularLocation>
        <location evidence="1">Cell membrane</location>
        <topology evidence="1">Multi-pass membrane protein</topology>
    </subcellularLocation>
</comment>
<feature type="transmembrane region" description="Helical" evidence="6">
    <location>
        <begin position="7"/>
        <end position="25"/>
    </location>
</feature>
<dbReference type="PANTHER" id="PTHR30619">
    <property type="entry name" value="DNA INTERNALIZATION/COMPETENCE PROTEIN COMEC/REC2"/>
    <property type="match status" value="1"/>
</dbReference>
<feature type="transmembrane region" description="Helical" evidence="6">
    <location>
        <begin position="31"/>
        <end position="50"/>
    </location>
</feature>
<sequence>MKFFKFPIITLTASFILGIVFNSFFEPNISYLNLAISVAFLISSVTYLRAKKKWFQDVYFGIAVYFLFFCLGSEAHYWHTDSHYKNHYSHFLVNTNDTAVKGTIVSVLKPSENFCKYIVSLSQFNNTNCFGKILVYSEKGDANLKSGQEIIILGKLLPTFKATNPYQFDYSEYLQKLNISHQIFCRKGSIITTRIHKNANYYIQNVREKLIASFDEHQFDRKTKSVLEALLFGQRHVIDEETIANYTKTGVIHILAISGLHIGILYFFFSLLLKPLEKSKYGSILRLFLILGLLWLFALLTGLPASVTRAVTLFSFVSLGTFYNRQNHVFNAVAVSALLLLLFNPNYIFDIGFQLSYAAVISILLFQPFYEKCYFTKHKIGVYFIDIVLVSLAAQIGVLPLTLYYFHQLPLLFLLANIVVIPLASLVLILGSLTLLFNFIFKPIAFLLGTMISFLISTMNQFIAVIATFDSGVIKNISFTSEMVILSYLIILFFIYWCYKLKWFAF</sequence>
<organism evidence="9 10">
    <name type="scientific">Flavobacterium profundi</name>
    <dbReference type="NCBI Taxonomy" id="1774945"/>
    <lineage>
        <taxon>Bacteria</taxon>
        <taxon>Pseudomonadati</taxon>
        <taxon>Bacteroidota</taxon>
        <taxon>Flavobacteriia</taxon>
        <taxon>Flavobacteriales</taxon>
        <taxon>Flavobacteriaceae</taxon>
        <taxon>Flavobacterium</taxon>
    </lineage>
</organism>
<dbReference type="OrthoDB" id="9761531at2"/>
<evidence type="ECO:0000313" key="10">
    <source>
        <dbReference type="Proteomes" id="UP000431264"/>
    </source>
</evidence>
<feature type="transmembrane region" description="Helical" evidence="6">
    <location>
        <begin position="479"/>
        <end position="499"/>
    </location>
</feature>